<protein>
    <submittedName>
        <fullName evidence="1">Uncharacterized protein</fullName>
    </submittedName>
</protein>
<sequence length="39" mass="4374">MTDLDMLATFMEATKVPTAFENHPIAQQGIEGQFSDECR</sequence>
<evidence type="ECO:0000313" key="1">
    <source>
        <dbReference type="EMBL" id="SFT41686.1"/>
    </source>
</evidence>
<name>A0ABY1G9F4_9GAMM</name>
<evidence type="ECO:0000313" key="2">
    <source>
        <dbReference type="Proteomes" id="UP000183805"/>
    </source>
</evidence>
<dbReference type="EMBL" id="FPAZ01000002">
    <property type="protein sequence ID" value="SFT41686.1"/>
    <property type="molecule type" value="Genomic_DNA"/>
</dbReference>
<accession>A0ABY1G9F4</accession>
<proteinExistence type="predicted"/>
<organism evidence="1 2">
    <name type="scientific">Pseudoalteromonas lipolytica</name>
    <dbReference type="NCBI Taxonomy" id="570156"/>
    <lineage>
        <taxon>Bacteria</taxon>
        <taxon>Pseudomonadati</taxon>
        <taxon>Pseudomonadota</taxon>
        <taxon>Gammaproteobacteria</taxon>
        <taxon>Alteromonadales</taxon>
        <taxon>Pseudoalteromonadaceae</taxon>
        <taxon>Pseudoalteromonas</taxon>
    </lineage>
</organism>
<dbReference type="Proteomes" id="UP000183805">
    <property type="component" value="Unassembled WGS sequence"/>
</dbReference>
<keyword evidence="2" id="KW-1185">Reference proteome</keyword>
<comment type="caution">
    <text evidence="1">The sequence shown here is derived from an EMBL/GenBank/DDBJ whole genome shotgun (WGS) entry which is preliminary data.</text>
</comment>
<gene>
    <name evidence="1" type="ORF">SAMN04487854_102260</name>
</gene>
<reference evidence="1 2" key="1">
    <citation type="submission" date="2016-10" db="EMBL/GenBank/DDBJ databases">
        <authorList>
            <person name="Varghese N."/>
            <person name="Submissions S."/>
        </authorList>
    </citation>
    <scope>NUCLEOTIDE SEQUENCE [LARGE SCALE GENOMIC DNA]</scope>
    <source>
        <strain evidence="1 2">CGMCC 1.8499</strain>
    </source>
</reference>